<feature type="region of interest" description="Disordered" evidence="3">
    <location>
        <begin position="68"/>
        <end position="96"/>
    </location>
</feature>
<keyword evidence="2" id="KW-0851">Voltage-gated channel</keyword>
<protein>
    <recommendedName>
        <fullName evidence="5">Cyclic nucleotide-binding domain-containing protein</fullName>
    </recommendedName>
</protein>
<accession>A0A835WVX9</accession>
<evidence type="ECO:0000256" key="2">
    <source>
        <dbReference type="ARBA" id="ARBA00022882"/>
    </source>
</evidence>
<feature type="compositionally biased region" description="Gly residues" evidence="3">
    <location>
        <begin position="1786"/>
        <end position="1802"/>
    </location>
</feature>
<evidence type="ECO:0000259" key="5">
    <source>
        <dbReference type="PROSITE" id="PS50042"/>
    </source>
</evidence>
<feature type="transmembrane region" description="Helical" evidence="4">
    <location>
        <begin position="255"/>
        <end position="277"/>
    </location>
</feature>
<feature type="compositionally biased region" description="Basic residues" evidence="3">
    <location>
        <begin position="79"/>
        <end position="92"/>
    </location>
</feature>
<name>A0A835WVX9_9CHLO</name>
<feature type="compositionally biased region" description="Low complexity" evidence="3">
    <location>
        <begin position="1268"/>
        <end position="1281"/>
    </location>
</feature>
<dbReference type="PROSITE" id="PS50042">
    <property type="entry name" value="CNMP_BINDING_3"/>
    <property type="match status" value="1"/>
</dbReference>
<dbReference type="InterPro" id="IPR018490">
    <property type="entry name" value="cNMP-bd_dom_sf"/>
</dbReference>
<feature type="transmembrane region" description="Helical" evidence="4">
    <location>
        <begin position="384"/>
        <end position="404"/>
    </location>
</feature>
<feature type="region of interest" description="Disordered" evidence="3">
    <location>
        <begin position="1615"/>
        <end position="1645"/>
    </location>
</feature>
<organism evidence="6 7">
    <name type="scientific">Chlamydomonas schloesseri</name>
    <dbReference type="NCBI Taxonomy" id="2026947"/>
    <lineage>
        <taxon>Eukaryota</taxon>
        <taxon>Viridiplantae</taxon>
        <taxon>Chlorophyta</taxon>
        <taxon>core chlorophytes</taxon>
        <taxon>Chlorophyceae</taxon>
        <taxon>CS clade</taxon>
        <taxon>Chlamydomonadales</taxon>
        <taxon>Chlamydomonadaceae</taxon>
        <taxon>Chlamydomonas</taxon>
    </lineage>
</organism>
<feature type="region of interest" description="Disordered" evidence="3">
    <location>
        <begin position="1700"/>
        <end position="1721"/>
    </location>
</feature>
<dbReference type="InterPro" id="IPR014710">
    <property type="entry name" value="RmlC-like_jellyroll"/>
</dbReference>
<feature type="compositionally biased region" description="Low complexity" evidence="3">
    <location>
        <begin position="851"/>
        <end position="882"/>
    </location>
</feature>
<feature type="compositionally biased region" description="Low complexity" evidence="3">
    <location>
        <begin position="1615"/>
        <end position="1633"/>
    </location>
</feature>
<dbReference type="Proteomes" id="UP000613740">
    <property type="component" value="Unassembled WGS sequence"/>
</dbReference>
<feature type="region of interest" description="Disordered" evidence="3">
    <location>
        <begin position="1480"/>
        <end position="1528"/>
    </location>
</feature>
<feature type="compositionally biased region" description="Basic and acidic residues" evidence="3">
    <location>
        <begin position="26"/>
        <end position="36"/>
    </location>
</feature>
<dbReference type="PANTHER" id="PTHR45743:SF2">
    <property type="entry name" value="POTASSIUM CHANNEL AKT1"/>
    <property type="match status" value="1"/>
</dbReference>
<dbReference type="OrthoDB" id="426293at2759"/>
<evidence type="ECO:0000256" key="3">
    <source>
        <dbReference type="SAM" id="MobiDB-lite"/>
    </source>
</evidence>
<keyword evidence="1" id="KW-0631">Potassium channel</keyword>
<evidence type="ECO:0000313" key="6">
    <source>
        <dbReference type="EMBL" id="KAG2455022.1"/>
    </source>
</evidence>
<feature type="region of interest" description="Disordered" evidence="3">
    <location>
        <begin position="16"/>
        <end position="36"/>
    </location>
</feature>
<dbReference type="EMBL" id="JAEHOD010000001">
    <property type="protein sequence ID" value="KAG2455022.1"/>
    <property type="molecule type" value="Genomic_DNA"/>
</dbReference>
<feature type="region of interest" description="Disordered" evidence="3">
    <location>
        <begin position="995"/>
        <end position="1025"/>
    </location>
</feature>
<keyword evidence="7" id="KW-1185">Reference proteome</keyword>
<gene>
    <name evidence="6" type="ORF">HYH02_000847</name>
</gene>
<feature type="transmembrane region" description="Helical" evidence="4">
    <location>
        <begin position="180"/>
        <end position="202"/>
    </location>
</feature>
<reference evidence="6" key="1">
    <citation type="journal article" date="2020" name="bioRxiv">
        <title>Comparative genomics of Chlamydomonas.</title>
        <authorList>
            <person name="Craig R.J."/>
            <person name="Hasan A.R."/>
            <person name="Ness R.W."/>
            <person name="Keightley P.D."/>
        </authorList>
    </citation>
    <scope>NUCLEOTIDE SEQUENCE</scope>
    <source>
        <strain evidence="6">CCAP 11/173</strain>
    </source>
</reference>
<dbReference type="InterPro" id="IPR045319">
    <property type="entry name" value="KAT/AKT"/>
</dbReference>
<dbReference type="Gene3D" id="1.10.287.70">
    <property type="match status" value="1"/>
</dbReference>
<feature type="transmembrane region" description="Helical" evidence="4">
    <location>
        <begin position="214"/>
        <end position="234"/>
    </location>
</feature>
<dbReference type="GO" id="GO:0034702">
    <property type="term" value="C:monoatomic ion channel complex"/>
    <property type="evidence" value="ECO:0007669"/>
    <property type="project" value="UniProtKB-KW"/>
</dbReference>
<keyword evidence="4" id="KW-1133">Transmembrane helix</keyword>
<dbReference type="SUPFAM" id="SSF51206">
    <property type="entry name" value="cAMP-binding domain-like"/>
    <property type="match status" value="1"/>
</dbReference>
<feature type="region of interest" description="Disordered" evidence="3">
    <location>
        <begin position="1040"/>
        <end position="1106"/>
    </location>
</feature>
<evidence type="ECO:0000313" key="7">
    <source>
        <dbReference type="Proteomes" id="UP000613740"/>
    </source>
</evidence>
<feature type="domain" description="Cyclic nucleotide-binding" evidence="5">
    <location>
        <begin position="519"/>
        <end position="624"/>
    </location>
</feature>
<feature type="compositionally biased region" description="Low complexity" evidence="3">
    <location>
        <begin position="1040"/>
        <end position="1050"/>
    </location>
</feature>
<feature type="compositionally biased region" description="Low complexity" evidence="3">
    <location>
        <begin position="68"/>
        <end position="78"/>
    </location>
</feature>
<keyword evidence="2" id="KW-0813">Transport</keyword>
<feature type="compositionally biased region" description="Low complexity" evidence="3">
    <location>
        <begin position="1087"/>
        <end position="1101"/>
    </location>
</feature>
<feature type="transmembrane region" description="Helical" evidence="4">
    <location>
        <begin position="331"/>
        <end position="361"/>
    </location>
</feature>
<dbReference type="Gene3D" id="2.60.120.10">
    <property type="entry name" value="Jelly Rolls"/>
    <property type="match status" value="1"/>
</dbReference>
<feature type="compositionally biased region" description="Low complexity" evidence="3">
    <location>
        <begin position="1705"/>
        <end position="1721"/>
    </location>
</feature>
<dbReference type="CDD" id="cd00038">
    <property type="entry name" value="CAP_ED"/>
    <property type="match status" value="1"/>
</dbReference>
<feature type="region of interest" description="Disordered" evidence="3">
    <location>
        <begin position="841"/>
        <end position="982"/>
    </location>
</feature>
<keyword evidence="1" id="KW-0633">Potassium transport</keyword>
<keyword evidence="4" id="KW-0472">Membrane</keyword>
<evidence type="ECO:0000256" key="1">
    <source>
        <dbReference type="ARBA" id="ARBA00022826"/>
    </source>
</evidence>
<comment type="caution">
    <text evidence="6">The sequence shown here is derived from an EMBL/GenBank/DDBJ whole genome shotgun (WGS) entry which is preliminary data.</text>
</comment>
<dbReference type="SUPFAM" id="SSF81324">
    <property type="entry name" value="Voltage-gated potassium channels"/>
    <property type="match status" value="1"/>
</dbReference>
<feature type="compositionally biased region" description="Gly residues" evidence="3">
    <location>
        <begin position="1493"/>
        <end position="1511"/>
    </location>
</feature>
<feature type="region of interest" description="Disordered" evidence="3">
    <location>
        <begin position="1230"/>
        <end position="1287"/>
    </location>
</feature>
<evidence type="ECO:0000256" key="4">
    <source>
        <dbReference type="SAM" id="Phobius"/>
    </source>
</evidence>
<keyword evidence="1" id="KW-0630">Potassium</keyword>
<feature type="transmembrane region" description="Helical" evidence="4">
    <location>
        <begin position="416"/>
        <end position="437"/>
    </location>
</feature>
<keyword evidence="2" id="KW-0407">Ion channel</keyword>
<feature type="region of interest" description="Disordered" evidence="3">
    <location>
        <begin position="1785"/>
        <end position="1826"/>
    </location>
</feature>
<feature type="compositionally biased region" description="Pro residues" evidence="3">
    <location>
        <begin position="913"/>
        <end position="927"/>
    </location>
</feature>
<dbReference type="InterPro" id="IPR000595">
    <property type="entry name" value="cNMP-bd_dom"/>
</dbReference>
<sequence>MGSLERHNVHSLESHLGAIGDGQGGNDDRQTDGRPWHEAPFAHAFEAGHVDAALNKFSLKLEDMAANAARARGSAPRRNPFRRIQHQKKQKQLQKSYSQYNLSHLDSSAGEGSSSKKRKHLGGVYGLLARHIDVPQHLMEKAQELAEGRSPHFFSRRSLLGLPMLHPYSRWSVAWRAAMLLFDLTFTAFWVPLNIGFCYGNYGNLDAPCTQSDLAGGIVYVSNWLMGFLMGAVLSHGSKRTVCVDGRIVTYAYVAYGKFVMDLLASIPFFVLVGTIASGGGGGETRLLSLLSLLRLVRMMRLVNTVKVVYQDSLSGHYRMSFITRTVSVSAMYLLLLAFQFAVVVNMCASLMIMLAAFYGYDNTWYDSLGWWSGMWDTLHPAHLWYNAVYWVITALTTTGAGQAPRQVGEQVVSNFCSVYGMVFNGLVVGVVGRALMQATGDASNLYLSRKKVGLVSNWADTRHLPPSVKKELQVYFADSELAREEFGFEAGVIEGLPTTLRRQVVAYIVRPLVDKVHILSSAEPELRDLIATMFRPLDVPPGHDLCRQGHLADRLWLVEWGTVEALRHKEKEAHPTTGMACLLGEGVLLRGLMDVAAVRPWTLRTSSACRLWELAWEDLEPLLRVYPRLQGIALQYIKDRVIRALDGIPQHDTAWCEVAAVLSRILKQPAMLDQARDNLEALQHSGEEDGSLPALLGSWLEAGISTTLELGATGAQKRGLVTMSIMLACQSRDALAAPSTALSGPYPPYASHPLGAPSLALLPRYGGGSAFRRGGTGASGLAAQSVGLGTMLPGGTTAAALIREPSGGAPGVNGLGVGMGGGGAGGVWGALSVQLPLQAGAGDGAEGQEQEQAQAQAQGPWQARAEAAAAAGSGPDSAARPTLASSTVAARGHGSARRSRSFTSRGAHDSGTPPPPSPGSQPPPGGLPSSPMQIALSSSLLQPSRPPATPSRLAISSRHHHSHSHLGGGDSRGADAEAAQADAVPAAAAAAAVDSASRPADAYARSPLGARPPPRRSFSDDGAAEAARARVAAAATATATATAGDAADQARGHSPLPTAPQPQRSPQLPSQQPPFQSNPDAVGLDSVSSVSGRTGTGPPSWVANPMAEEDRLPLVEDDPDALALATVTPEGLGLAANAAEVADAAAALAEVSQRPRSGLELVSPLASTAGLERVASMALDSPQRSDHGEWLSVIAHTSRAFDIVDAGGTPLGAAAASAVSRHARLSVAAGMPRAGSWQRPKSPTAAAMRRTVTEVPATSPRRRQQQAPPSWHPAAAAAGASDGGGGSFTAGVPQALARGASGGRAFRSFTVAAGLPAAGAAGGDGGANTDGESSRLLDRLRVARLRANSLSRRRVHSADFDPGYLLGDADTAAGPSRELNRATADGTGGILIGGGAGSAGGGGGEDDDGVGGGAAAAHYRLGTGASSVSGVMESAAGGAAAGGMMATLRPGGLGPSAFDPSARMATAPLPGRVSALLARHGTPPRAPSSSGVSGGSAGLAGGGGGYGRSGSGLASPRSRLQAPADGSASSGVAASVAAAGKEAGGAAAPVAGASAATASAAADAGGGCMGPAQCPTCGKCTCAECRSRAAAAAQALEAGAAAVVNVPMAPAPAPSHGASGLLLAGGSSRGPAPASRGGIWGPAGGRLGSSNIARPSLDLAPSARAWAAANANASGTGNSTATGLAPTAAAAATGTGTGTGASNGTGMTSAGKGPSSSGAGHVAATAAAAAQFAAFAAEGPGPAMGVLPPAMAYASRRGGRGLGADAAPWSQGPSGFLISTSGTVGASGGGGGGGGATGSGGVDSRRASRGTDTWRGHAPGQGAMDLVAPSVPLAPYF</sequence>
<feature type="compositionally biased region" description="Low complexity" evidence="3">
    <location>
        <begin position="928"/>
        <end position="942"/>
    </location>
</feature>
<feature type="compositionally biased region" description="Low complexity" evidence="3">
    <location>
        <begin position="1062"/>
        <end position="1080"/>
    </location>
</feature>
<dbReference type="SMART" id="SM00100">
    <property type="entry name" value="cNMP"/>
    <property type="match status" value="1"/>
</dbReference>
<proteinExistence type="predicted"/>
<dbReference type="GO" id="GO:0005249">
    <property type="term" value="F:voltage-gated potassium channel activity"/>
    <property type="evidence" value="ECO:0007669"/>
    <property type="project" value="InterPro"/>
</dbReference>
<keyword evidence="4" id="KW-0812">Transmembrane</keyword>
<keyword evidence="2" id="KW-0406">Ion transport</keyword>
<dbReference type="PANTHER" id="PTHR45743">
    <property type="entry name" value="POTASSIUM CHANNEL AKT1"/>
    <property type="match status" value="1"/>
</dbReference>